<gene>
    <name evidence="2" type="ORF">HPLM_LOCUS5161</name>
</gene>
<name>A0A0N4W5E1_HAEPC</name>
<dbReference type="Proteomes" id="UP000268014">
    <property type="component" value="Unassembled WGS sequence"/>
</dbReference>
<accession>A0A0N4W5E1</accession>
<proteinExistence type="predicted"/>
<evidence type="ECO:0000259" key="1">
    <source>
        <dbReference type="PROSITE" id="PS50878"/>
    </source>
</evidence>
<dbReference type="EMBL" id="UZAF01016296">
    <property type="protein sequence ID" value="VDO25080.1"/>
    <property type="molecule type" value="Genomic_DNA"/>
</dbReference>
<protein>
    <submittedName>
        <fullName evidence="4">Reverse transcriptase domain-containing protein</fullName>
    </submittedName>
</protein>
<dbReference type="InterPro" id="IPR000477">
    <property type="entry name" value="RT_dom"/>
</dbReference>
<sequence>MFDRKLKIQVGKGVRQGDTISPKLFTAALQYAMLNLNWEERGYPVNGKKVNNLRFTDVIVLISSSRAEMEKVVNEFNAVSRRIGVEMNMSKTQLMVNR</sequence>
<organism evidence="4">
    <name type="scientific">Haemonchus placei</name>
    <name type="common">Barber's pole worm</name>
    <dbReference type="NCBI Taxonomy" id="6290"/>
    <lineage>
        <taxon>Eukaryota</taxon>
        <taxon>Metazoa</taxon>
        <taxon>Ecdysozoa</taxon>
        <taxon>Nematoda</taxon>
        <taxon>Chromadorea</taxon>
        <taxon>Rhabditida</taxon>
        <taxon>Rhabditina</taxon>
        <taxon>Rhabditomorpha</taxon>
        <taxon>Strongyloidea</taxon>
        <taxon>Trichostrongylidae</taxon>
        <taxon>Haemonchus</taxon>
    </lineage>
</organism>
<reference evidence="4" key="1">
    <citation type="submission" date="2017-02" db="UniProtKB">
        <authorList>
            <consortium name="WormBaseParasite"/>
        </authorList>
    </citation>
    <scope>IDENTIFICATION</scope>
</reference>
<dbReference type="PROSITE" id="PS50878">
    <property type="entry name" value="RT_POL"/>
    <property type="match status" value="1"/>
</dbReference>
<evidence type="ECO:0000313" key="4">
    <source>
        <dbReference type="WBParaSite" id="HPLM_0000516901-mRNA-1"/>
    </source>
</evidence>
<feature type="domain" description="Reverse transcriptase" evidence="1">
    <location>
        <begin position="1"/>
        <end position="98"/>
    </location>
</feature>
<evidence type="ECO:0000313" key="3">
    <source>
        <dbReference type="Proteomes" id="UP000268014"/>
    </source>
</evidence>
<dbReference type="PANTHER" id="PTHR47027:SF29">
    <property type="entry name" value="C2H2-TYPE DOMAIN-CONTAINING PROTEIN"/>
    <property type="match status" value="1"/>
</dbReference>
<dbReference type="Pfam" id="PF00078">
    <property type="entry name" value="RVT_1"/>
    <property type="match status" value="1"/>
</dbReference>
<dbReference type="OrthoDB" id="5838129at2759"/>
<dbReference type="WBParaSite" id="HPLM_0000516901-mRNA-1">
    <property type="protein sequence ID" value="HPLM_0000516901-mRNA-1"/>
    <property type="gene ID" value="HPLM_0000516901"/>
</dbReference>
<dbReference type="AlphaFoldDB" id="A0A0N4W5E1"/>
<keyword evidence="3" id="KW-1185">Reference proteome</keyword>
<evidence type="ECO:0000313" key="2">
    <source>
        <dbReference type="EMBL" id="VDO25080.1"/>
    </source>
</evidence>
<dbReference type="STRING" id="6290.A0A0N4W5E1"/>
<dbReference type="OMA" id="IGVEMNM"/>
<reference evidence="2 3" key="2">
    <citation type="submission" date="2018-11" db="EMBL/GenBank/DDBJ databases">
        <authorList>
            <consortium name="Pathogen Informatics"/>
        </authorList>
    </citation>
    <scope>NUCLEOTIDE SEQUENCE [LARGE SCALE GENOMIC DNA]</scope>
    <source>
        <strain evidence="2 3">MHpl1</strain>
    </source>
</reference>
<dbReference type="PANTHER" id="PTHR47027">
    <property type="entry name" value="REVERSE TRANSCRIPTASE DOMAIN-CONTAINING PROTEIN"/>
    <property type="match status" value="1"/>
</dbReference>